<keyword evidence="7 11" id="KW-0040">ANK repeat</keyword>
<dbReference type="InterPro" id="IPR023780">
    <property type="entry name" value="Chromo_domain"/>
</dbReference>
<evidence type="ECO:0000256" key="9">
    <source>
        <dbReference type="ARBA" id="ARBA00023242"/>
    </source>
</evidence>
<feature type="repeat" description="ANK" evidence="11">
    <location>
        <begin position="597"/>
        <end position="629"/>
    </location>
</feature>
<dbReference type="PANTHER" id="PTHR24166">
    <property type="entry name" value="ROLLING PEBBLES, ISOFORM B"/>
    <property type="match status" value="1"/>
</dbReference>
<proteinExistence type="predicted"/>
<dbReference type="SUPFAM" id="SSF54160">
    <property type="entry name" value="Chromo domain-like"/>
    <property type="match status" value="1"/>
</dbReference>
<dbReference type="PROSITE" id="PS50088">
    <property type="entry name" value="ANK_REPEAT"/>
    <property type="match status" value="3"/>
</dbReference>
<dbReference type="GO" id="GO:0000792">
    <property type="term" value="C:heterochromatin"/>
    <property type="evidence" value="ECO:0007669"/>
    <property type="project" value="Ensembl"/>
</dbReference>
<dbReference type="GO" id="GO:0062072">
    <property type="term" value="F:histone H3K9me2/3 reader activity"/>
    <property type="evidence" value="ECO:0007669"/>
    <property type="project" value="Ensembl"/>
</dbReference>
<dbReference type="CTD" id="54737"/>
<dbReference type="Gene3D" id="2.40.50.40">
    <property type="match status" value="1"/>
</dbReference>
<evidence type="ECO:0000256" key="12">
    <source>
        <dbReference type="SAM" id="MobiDB-lite"/>
    </source>
</evidence>
<evidence type="ECO:0000256" key="7">
    <source>
        <dbReference type="ARBA" id="ARBA00023043"/>
    </source>
</evidence>
<gene>
    <name evidence="14" type="primary">MPHOSPH8</name>
</gene>
<reference evidence="14" key="3">
    <citation type="submission" date="2025-09" db="UniProtKB">
        <authorList>
            <consortium name="Ensembl"/>
        </authorList>
    </citation>
    <scope>IDENTIFICATION</scope>
</reference>
<keyword evidence="5" id="KW-0677">Repeat</keyword>
<dbReference type="PANTHER" id="PTHR24166:SF47">
    <property type="entry name" value="M-PHASE PHOSPHOPROTEIN 8"/>
    <property type="match status" value="1"/>
</dbReference>
<feature type="repeat" description="ANK" evidence="11">
    <location>
        <begin position="663"/>
        <end position="695"/>
    </location>
</feature>
<feature type="repeat" description="ANK" evidence="11">
    <location>
        <begin position="630"/>
        <end position="662"/>
    </location>
</feature>
<dbReference type="InParanoid" id="G3VA15"/>
<feature type="compositionally biased region" description="Acidic residues" evidence="12">
    <location>
        <begin position="53"/>
        <end position="62"/>
    </location>
</feature>
<keyword evidence="15" id="KW-1185">Reference proteome</keyword>
<feature type="compositionally biased region" description="Basic and acidic residues" evidence="12">
    <location>
        <begin position="396"/>
        <end position="442"/>
    </location>
</feature>
<dbReference type="Pfam" id="PF12796">
    <property type="entry name" value="Ank_2"/>
    <property type="match status" value="1"/>
</dbReference>
<feature type="compositionally biased region" description="Basic and acidic residues" evidence="12">
    <location>
        <begin position="287"/>
        <end position="305"/>
    </location>
</feature>
<name>G3VA15_SARHA</name>
<comment type="subcellular location">
    <subcellularLocation>
        <location evidence="2">Chromosome</location>
    </subcellularLocation>
    <subcellularLocation>
        <location evidence="1">Nucleus</location>
    </subcellularLocation>
</comment>
<dbReference type="RefSeq" id="XP_003764483.2">
    <property type="nucleotide sequence ID" value="XM_003764435.4"/>
</dbReference>
<dbReference type="GO" id="GO:0005654">
    <property type="term" value="C:nucleoplasm"/>
    <property type="evidence" value="ECO:0007669"/>
    <property type="project" value="Ensembl"/>
</dbReference>
<keyword evidence="4" id="KW-0597">Phosphoprotein</keyword>
<keyword evidence="9" id="KW-0539">Nucleus</keyword>
<dbReference type="FunCoup" id="G3VA15">
    <property type="interactions" value="2552"/>
</dbReference>
<evidence type="ECO:0000313" key="15">
    <source>
        <dbReference type="Proteomes" id="UP000007648"/>
    </source>
</evidence>
<feature type="compositionally biased region" description="Low complexity" evidence="12">
    <location>
        <begin position="260"/>
        <end position="277"/>
    </location>
</feature>
<dbReference type="CDD" id="cd18633">
    <property type="entry name" value="CD_MMP8"/>
    <property type="match status" value="1"/>
</dbReference>
<dbReference type="AlphaFoldDB" id="G3VA15"/>
<evidence type="ECO:0000256" key="4">
    <source>
        <dbReference type="ARBA" id="ARBA00022553"/>
    </source>
</evidence>
<dbReference type="HOGENOM" id="CLU_332588_0_0_1"/>
<evidence type="ECO:0000256" key="5">
    <source>
        <dbReference type="ARBA" id="ARBA00022737"/>
    </source>
</evidence>
<dbReference type="SMART" id="SM00298">
    <property type="entry name" value="CHROMO"/>
    <property type="match status" value="1"/>
</dbReference>
<dbReference type="FunFam" id="2.40.50.40:FF:000022">
    <property type="entry name" value="M-phase phosphoprotein 8"/>
    <property type="match status" value="1"/>
</dbReference>
<evidence type="ECO:0000256" key="6">
    <source>
        <dbReference type="ARBA" id="ARBA00023015"/>
    </source>
</evidence>
<dbReference type="GO" id="GO:0003682">
    <property type="term" value="F:chromatin binding"/>
    <property type="evidence" value="ECO:0007669"/>
    <property type="project" value="Ensembl"/>
</dbReference>
<dbReference type="InterPro" id="IPR050889">
    <property type="entry name" value="Dendritic_Spine_Reg/Scaffold"/>
</dbReference>
<dbReference type="GO" id="GO:0044027">
    <property type="term" value="P:negative regulation of gene expression via chromosomal CpG island methylation"/>
    <property type="evidence" value="ECO:0007669"/>
    <property type="project" value="Ensembl"/>
</dbReference>
<dbReference type="GeneID" id="100915498"/>
<evidence type="ECO:0000256" key="10">
    <source>
        <dbReference type="ARBA" id="ARBA00074768"/>
    </source>
</evidence>
<organism evidence="14 15">
    <name type="scientific">Sarcophilus harrisii</name>
    <name type="common">Tasmanian devil</name>
    <name type="synonym">Sarcophilus laniarius</name>
    <dbReference type="NCBI Taxonomy" id="9305"/>
    <lineage>
        <taxon>Eukaryota</taxon>
        <taxon>Metazoa</taxon>
        <taxon>Chordata</taxon>
        <taxon>Craniata</taxon>
        <taxon>Vertebrata</taxon>
        <taxon>Euteleostomi</taxon>
        <taxon>Mammalia</taxon>
        <taxon>Metatheria</taxon>
        <taxon>Dasyuromorphia</taxon>
        <taxon>Dasyuridae</taxon>
        <taxon>Sarcophilus</taxon>
    </lineage>
</organism>
<evidence type="ECO:0000256" key="1">
    <source>
        <dbReference type="ARBA" id="ARBA00004123"/>
    </source>
</evidence>
<feature type="compositionally biased region" description="Low complexity" evidence="12">
    <location>
        <begin position="16"/>
        <end position="30"/>
    </location>
</feature>
<dbReference type="InterPro" id="IPR023779">
    <property type="entry name" value="Chromodomain_CS"/>
</dbReference>
<dbReference type="InterPro" id="IPR016197">
    <property type="entry name" value="Chromo-like_dom_sf"/>
</dbReference>
<dbReference type="PROSITE" id="PS00598">
    <property type="entry name" value="CHROMO_1"/>
    <property type="match status" value="1"/>
</dbReference>
<dbReference type="GO" id="GO:0141005">
    <property type="term" value="P:transposable element silencing by heterochromatin formation"/>
    <property type="evidence" value="ECO:0007669"/>
    <property type="project" value="Ensembl"/>
</dbReference>
<protein>
    <recommendedName>
        <fullName evidence="10">M-phase phosphoprotein 8</fullName>
    </recommendedName>
</protein>
<dbReference type="Proteomes" id="UP000007648">
    <property type="component" value="Unassembled WGS sequence"/>
</dbReference>
<dbReference type="OrthoDB" id="10071877at2759"/>
<dbReference type="GO" id="GO:0000786">
    <property type="term" value="C:nucleosome"/>
    <property type="evidence" value="ECO:0007669"/>
    <property type="project" value="Ensembl"/>
</dbReference>
<dbReference type="InterPro" id="IPR000953">
    <property type="entry name" value="Chromo/chromo_shadow_dom"/>
</dbReference>
<evidence type="ECO:0000313" key="14">
    <source>
        <dbReference type="Ensembl" id="ENSSHAP00000000019.2"/>
    </source>
</evidence>
<feature type="region of interest" description="Disordered" evidence="12">
    <location>
        <begin position="16"/>
        <end position="62"/>
    </location>
</feature>
<keyword evidence="8" id="KW-0804">Transcription</keyword>
<feature type="compositionally biased region" description="Basic and acidic residues" evidence="12">
    <location>
        <begin position="211"/>
        <end position="250"/>
    </location>
</feature>
<dbReference type="FunFam" id="1.25.40.20:FF:000132">
    <property type="entry name" value="M-phase phosphoprotein 8 isoform X1"/>
    <property type="match status" value="1"/>
</dbReference>
<dbReference type="GeneTree" id="ENSGT00730000111087"/>
<dbReference type="PROSITE" id="PS50297">
    <property type="entry name" value="ANK_REP_REGION"/>
    <property type="match status" value="2"/>
</dbReference>
<reference evidence="14" key="2">
    <citation type="submission" date="2025-08" db="UniProtKB">
        <authorList>
            <consortium name="Ensembl"/>
        </authorList>
    </citation>
    <scope>IDENTIFICATION</scope>
</reference>
<dbReference type="PROSITE" id="PS50013">
    <property type="entry name" value="CHROMO_2"/>
    <property type="match status" value="1"/>
</dbReference>
<sequence length="857" mass="97009">MAALASAGGGAVSVAAAAASGSDSCSEDASGGVGEEAGGLEKDDGGRAGETVGESEEDEEDVFEVEKILDVKTEAGKILYKVRWKGYTSDDDTWEPEVHLEDCKEVLLEFRKKIFDGKNKPIKKDLQRLVLNDDDIFEAESDSDWQSETKEDISPKKKKKKSRHREDKSPDDLKKRKWKSGKVKDKNKAQLETSSENLVFDSKSKKRILESKEDSKEYKKTKKDDLKEAKKVKKGEIRDSKGKVRDDFKESKKKRERLSDSLLESESSTFDDSLSQLADDDSEDLPFDNKGDKQKFKSGKDKLELDIIQDVISDKQPDDTASAEEDADSKTKRKKKKFKKVEEYKEEIKKAENKDPYSEKKNLYKKQKNQEKVKSSIEIDKLAPTPAQIQKSTKLGSEERGRRSTDSIGEEKETRKNEVKEKYQKRYDSDKEEKGKKEQKGIKTYKEMRNAFDLFTLTPEEKDYSENNRKREETFTEDYRTKENKQLYKERRSTRDETDTWAYIAAEGDQEVLDNVCQMDENSDRQQVLSLGMDLQLEWMKLEDFQKHLNGEDETFTTADAIPSNLLRDAVKNGDYVTVKIALNSNEDYNLDQEDSSGMTLVMLAAAGGQDDLLRLLIKKGAKVNGRQKNGTTALIHAAEKNFLTTVAILLEAGAFVNVQQSNGETALMKACKRGNSDIVRLVIECGADCNILSKHQNSALHFAKQCNNVLVYDLLKSHLETLSRVAEETIRDYFEARLALLEPVFPIACHRLCEGPDFSTDFNYKPPQNIPEGSGILLFIFHANFFGKEVIARLCGPCSVQAVVLNDKFQLPVFLDSHFVYSFSPVAGLNKLFIRLTEAPSAKVKLLIGAYRVQLQ</sequence>
<evidence type="ECO:0000256" key="2">
    <source>
        <dbReference type="ARBA" id="ARBA00004286"/>
    </source>
</evidence>
<feature type="region of interest" description="Disordered" evidence="12">
    <location>
        <begin position="141"/>
        <end position="197"/>
    </location>
</feature>
<feature type="compositionally biased region" description="Basic and acidic residues" evidence="12">
    <location>
        <begin position="340"/>
        <end position="381"/>
    </location>
</feature>
<dbReference type="SMART" id="SM00248">
    <property type="entry name" value="ANK"/>
    <property type="match status" value="4"/>
</dbReference>
<dbReference type="GO" id="GO:0005730">
    <property type="term" value="C:nucleolus"/>
    <property type="evidence" value="ECO:0007669"/>
    <property type="project" value="Ensembl"/>
</dbReference>
<reference evidence="14 15" key="1">
    <citation type="journal article" date="2011" name="Proc. Natl. Acad. Sci. U.S.A.">
        <title>Genetic diversity and population structure of the endangered marsupial Sarcophilus harrisii (Tasmanian devil).</title>
        <authorList>
            <person name="Miller W."/>
            <person name="Hayes V.M."/>
            <person name="Ratan A."/>
            <person name="Petersen D.C."/>
            <person name="Wittekindt N.E."/>
            <person name="Miller J."/>
            <person name="Walenz B."/>
            <person name="Knight J."/>
            <person name="Qi J."/>
            <person name="Zhao F."/>
            <person name="Wang Q."/>
            <person name="Bedoya-Reina O.C."/>
            <person name="Katiyar N."/>
            <person name="Tomsho L.P."/>
            <person name="Kasson L.M."/>
            <person name="Hardie R.A."/>
            <person name="Woodbridge P."/>
            <person name="Tindall E.A."/>
            <person name="Bertelsen M.F."/>
            <person name="Dixon D."/>
            <person name="Pyecroft S."/>
            <person name="Helgen K.M."/>
            <person name="Lesk A.M."/>
            <person name="Pringle T.H."/>
            <person name="Patterson N."/>
            <person name="Zhang Y."/>
            <person name="Kreiss A."/>
            <person name="Woods G.M."/>
            <person name="Jones M.E."/>
            <person name="Schuster S.C."/>
        </authorList>
    </citation>
    <scope>NUCLEOTIDE SEQUENCE [LARGE SCALE GENOMIC DNA]</scope>
</reference>
<keyword evidence="3" id="KW-0158">Chromosome</keyword>
<dbReference type="InterPro" id="IPR002110">
    <property type="entry name" value="Ankyrin_rpt"/>
</dbReference>
<feature type="region of interest" description="Disordered" evidence="12">
    <location>
        <begin position="211"/>
        <end position="442"/>
    </location>
</feature>
<dbReference type="GO" id="GO:0005829">
    <property type="term" value="C:cytosol"/>
    <property type="evidence" value="ECO:0007669"/>
    <property type="project" value="Ensembl"/>
</dbReference>
<dbReference type="Gene3D" id="1.25.40.20">
    <property type="entry name" value="Ankyrin repeat-containing domain"/>
    <property type="match status" value="1"/>
</dbReference>
<evidence type="ECO:0000256" key="8">
    <source>
        <dbReference type="ARBA" id="ARBA00023163"/>
    </source>
</evidence>
<keyword evidence="6" id="KW-0805">Transcription regulation</keyword>
<dbReference type="Pfam" id="PF00385">
    <property type="entry name" value="Chromo"/>
    <property type="match status" value="1"/>
</dbReference>
<evidence type="ECO:0000259" key="13">
    <source>
        <dbReference type="PROSITE" id="PS50013"/>
    </source>
</evidence>
<evidence type="ECO:0000256" key="11">
    <source>
        <dbReference type="PROSITE-ProRule" id="PRU00023"/>
    </source>
</evidence>
<feature type="compositionally biased region" description="Basic and acidic residues" evidence="12">
    <location>
        <begin position="164"/>
        <end position="174"/>
    </location>
</feature>
<dbReference type="Pfam" id="PF00023">
    <property type="entry name" value="Ank"/>
    <property type="match status" value="1"/>
</dbReference>
<accession>G3VA15</accession>
<feature type="domain" description="Chromo" evidence="13">
    <location>
        <begin position="63"/>
        <end position="113"/>
    </location>
</feature>
<evidence type="ECO:0000256" key="3">
    <source>
        <dbReference type="ARBA" id="ARBA00022454"/>
    </source>
</evidence>
<dbReference type="InterPro" id="IPR036770">
    <property type="entry name" value="Ankyrin_rpt-contain_sf"/>
</dbReference>
<dbReference type="Ensembl" id="ENSSHAT00000000021.2">
    <property type="protein sequence ID" value="ENSSHAP00000000019.2"/>
    <property type="gene ID" value="ENSSHAG00000000020.2"/>
</dbReference>
<dbReference type="SUPFAM" id="SSF48403">
    <property type="entry name" value="Ankyrin repeat"/>
    <property type="match status" value="1"/>
</dbReference>
<dbReference type="GO" id="GO:0005886">
    <property type="term" value="C:plasma membrane"/>
    <property type="evidence" value="ECO:0007669"/>
    <property type="project" value="Ensembl"/>
</dbReference>
<dbReference type="KEGG" id="shr:100915498"/>